<feature type="non-terminal residue" evidence="2">
    <location>
        <position position="1"/>
    </location>
</feature>
<organism evidence="2 3">
    <name type="scientific">Trifolium medium</name>
    <dbReference type="NCBI Taxonomy" id="97028"/>
    <lineage>
        <taxon>Eukaryota</taxon>
        <taxon>Viridiplantae</taxon>
        <taxon>Streptophyta</taxon>
        <taxon>Embryophyta</taxon>
        <taxon>Tracheophyta</taxon>
        <taxon>Spermatophyta</taxon>
        <taxon>Magnoliopsida</taxon>
        <taxon>eudicotyledons</taxon>
        <taxon>Gunneridae</taxon>
        <taxon>Pentapetalae</taxon>
        <taxon>rosids</taxon>
        <taxon>fabids</taxon>
        <taxon>Fabales</taxon>
        <taxon>Fabaceae</taxon>
        <taxon>Papilionoideae</taxon>
        <taxon>50 kb inversion clade</taxon>
        <taxon>NPAAA clade</taxon>
        <taxon>Hologalegina</taxon>
        <taxon>IRL clade</taxon>
        <taxon>Trifolieae</taxon>
        <taxon>Trifolium</taxon>
    </lineage>
</organism>
<sequence length="164" mass="18589">NSPFITKFGTYLYETYHKEGSASTLKPLMKKWHEVATSNILPKNGNMDLVTLNDKHLLLFLSIRSRVSLPSTIFDYLKTNITTSRSGRIHFIPYGRVISLLLTHLVIVKKTRTALSVSWGKRLHTDRHESDTEPEEDPLSEDEGPSKAVPNVKRQRTISSSSNP</sequence>
<comment type="caution">
    <text evidence="2">The sequence shown here is derived from an EMBL/GenBank/DDBJ whole genome shotgun (WGS) entry which is preliminary data.</text>
</comment>
<feature type="region of interest" description="Disordered" evidence="1">
    <location>
        <begin position="123"/>
        <end position="164"/>
    </location>
</feature>
<evidence type="ECO:0000313" key="2">
    <source>
        <dbReference type="EMBL" id="MCI22661.1"/>
    </source>
</evidence>
<evidence type="ECO:0000256" key="1">
    <source>
        <dbReference type="SAM" id="MobiDB-lite"/>
    </source>
</evidence>
<dbReference type="Proteomes" id="UP000265520">
    <property type="component" value="Unassembled WGS sequence"/>
</dbReference>
<accession>A0A392QE88</accession>
<proteinExistence type="predicted"/>
<reference evidence="2 3" key="1">
    <citation type="journal article" date="2018" name="Front. Plant Sci.">
        <title>Red Clover (Trifolium pratense) and Zigzag Clover (T. medium) - A Picture of Genomic Similarities and Differences.</title>
        <authorList>
            <person name="Dluhosova J."/>
            <person name="Istvanek J."/>
            <person name="Nedelnik J."/>
            <person name="Repkova J."/>
        </authorList>
    </citation>
    <scope>NUCLEOTIDE SEQUENCE [LARGE SCALE GENOMIC DNA]</scope>
    <source>
        <strain evidence="3">cv. 10/8</strain>
        <tissue evidence="2">Leaf</tissue>
    </source>
</reference>
<keyword evidence="3" id="KW-1185">Reference proteome</keyword>
<dbReference type="AlphaFoldDB" id="A0A392QE88"/>
<dbReference type="EMBL" id="LXQA010131664">
    <property type="protein sequence ID" value="MCI22661.1"/>
    <property type="molecule type" value="Genomic_DNA"/>
</dbReference>
<feature type="compositionally biased region" description="Acidic residues" evidence="1">
    <location>
        <begin position="132"/>
        <end position="143"/>
    </location>
</feature>
<name>A0A392QE88_9FABA</name>
<evidence type="ECO:0000313" key="3">
    <source>
        <dbReference type="Proteomes" id="UP000265520"/>
    </source>
</evidence>
<protein>
    <submittedName>
        <fullName evidence="2">Uncharacterized protein</fullName>
    </submittedName>
</protein>